<keyword evidence="2" id="KW-1185">Reference proteome</keyword>
<reference evidence="1 2" key="1">
    <citation type="submission" date="2016-01" db="EMBL/GenBank/DDBJ databases">
        <title>High potential of lignocellulose degradation of a new Verrucomicrobia species.</title>
        <authorList>
            <person name="Wang Y."/>
            <person name="Shi Y."/>
            <person name="Qiu Z."/>
            <person name="Liu S."/>
            <person name="Yang H."/>
        </authorList>
    </citation>
    <scope>NUCLEOTIDE SEQUENCE [LARGE SCALE GENOMIC DNA]</scope>
    <source>
        <strain evidence="1 2">TSB47</strain>
    </source>
</reference>
<organism evidence="1 2">
    <name type="scientific">Termitidicoccus mucosus</name>
    <dbReference type="NCBI Taxonomy" id="1184151"/>
    <lineage>
        <taxon>Bacteria</taxon>
        <taxon>Pseudomonadati</taxon>
        <taxon>Verrucomicrobiota</taxon>
        <taxon>Opitutia</taxon>
        <taxon>Opitutales</taxon>
        <taxon>Opitutaceae</taxon>
        <taxon>Termitidicoccus</taxon>
    </lineage>
</organism>
<proteinExistence type="predicted"/>
<protein>
    <submittedName>
        <fullName evidence="1">Uncharacterized protein</fullName>
    </submittedName>
</protein>
<name>A0A178IPX7_9BACT</name>
<gene>
    <name evidence="1" type="ORF">AW736_04505</name>
</gene>
<dbReference type="STRING" id="1184151.AW736_04505"/>
<accession>A0A178IPX7</accession>
<dbReference type="Proteomes" id="UP000078486">
    <property type="component" value="Unassembled WGS sequence"/>
</dbReference>
<sequence length="188" mass="21254">MERRESGKAETIRHVAGSGLRLIPPNHMTTETTCVLETLHLPQGRKRASIHRELLHHIETGETMLFRVLRGYIGAALRASSDDTGAPLDRDHGITDLTVESLASAWIECSQFCRECAWHLSYLDDERNGHDFWLTRNHHGGYLDESVNDEPAEFAMQQLARAGESFGEVDLYIGDDRKLHFSNESRVA</sequence>
<comment type="caution">
    <text evidence="1">The sequence shown here is derived from an EMBL/GenBank/DDBJ whole genome shotgun (WGS) entry which is preliminary data.</text>
</comment>
<dbReference type="EMBL" id="LRRQ01000039">
    <property type="protein sequence ID" value="OAM91146.1"/>
    <property type="molecule type" value="Genomic_DNA"/>
</dbReference>
<evidence type="ECO:0000313" key="2">
    <source>
        <dbReference type="Proteomes" id="UP000078486"/>
    </source>
</evidence>
<evidence type="ECO:0000313" key="1">
    <source>
        <dbReference type="EMBL" id="OAM91146.1"/>
    </source>
</evidence>
<dbReference type="AlphaFoldDB" id="A0A178IPX7"/>